<keyword evidence="2" id="KW-1185">Reference proteome</keyword>
<evidence type="ECO:0000313" key="1">
    <source>
        <dbReference type="EMBL" id="OJJ24053.1"/>
    </source>
</evidence>
<protein>
    <submittedName>
        <fullName evidence="1">Uncharacterized protein</fullName>
    </submittedName>
</protein>
<evidence type="ECO:0000313" key="2">
    <source>
        <dbReference type="Proteomes" id="UP000183940"/>
    </source>
</evidence>
<name>A0A1L9QMZ3_9CYAN</name>
<organism evidence="1 2">
    <name type="scientific">Roseofilum reptotaenium AO1-A</name>
    <dbReference type="NCBI Taxonomy" id="1925591"/>
    <lineage>
        <taxon>Bacteria</taxon>
        <taxon>Bacillati</taxon>
        <taxon>Cyanobacteriota</taxon>
        <taxon>Cyanophyceae</taxon>
        <taxon>Desertifilales</taxon>
        <taxon>Desertifilaceae</taxon>
        <taxon>Roseofilum</taxon>
    </lineage>
</organism>
<dbReference type="EMBL" id="MLAW01000038">
    <property type="protein sequence ID" value="OJJ24053.1"/>
    <property type="molecule type" value="Genomic_DNA"/>
</dbReference>
<dbReference type="Proteomes" id="UP000183940">
    <property type="component" value="Unassembled WGS sequence"/>
</dbReference>
<gene>
    <name evidence="1" type="ORF">BI308_18405</name>
</gene>
<reference evidence="1" key="1">
    <citation type="submission" date="2016-10" db="EMBL/GenBank/DDBJ databases">
        <title>CRISPR-Cas defence system in Roseofilum reptotaenium: evidence of a bacteriophage-cyanobacterium arms race in the coral black band disease.</title>
        <authorList>
            <person name="Buerger P."/>
            <person name="Wood-Charlson E.M."/>
            <person name="Weynberg K.D."/>
            <person name="Willis B."/>
            <person name="Van Oppen M.J."/>
        </authorList>
    </citation>
    <scope>NUCLEOTIDE SEQUENCE [LARGE SCALE GENOMIC DNA]</scope>
    <source>
        <strain evidence="1">AO1-A</strain>
    </source>
</reference>
<accession>A0A1L9QMZ3</accession>
<proteinExistence type="predicted"/>
<sequence length="78" mass="9251">MAQVLVQVFIPVQGYDETQFYTYVDESNFPGMNLFNVGDKVRIKGELFTEEHLHTVESVNFDLPSRQWEYYIKFDSCF</sequence>
<dbReference type="AlphaFoldDB" id="A0A1L9QMZ3"/>
<comment type="caution">
    <text evidence="1">The sequence shown here is derived from an EMBL/GenBank/DDBJ whole genome shotgun (WGS) entry which is preliminary data.</text>
</comment>